<keyword evidence="3" id="KW-1185">Reference proteome</keyword>
<evidence type="ECO:0000256" key="1">
    <source>
        <dbReference type="SAM" id="MobiDB-lite"/>
    </source>
</evidence>
<sequence length="115" mass="12454">MENSSDSRSSGNHTSSVPFPDNQQADNSLHARKTLDLHHSTSSSPELKIKPSPSALALATTSLSLSRVRTLPLKSPKYSTSGVPTLEGITFEPENLERLRRWVLGLAIGNCCLLV</sequence>
<dbReference type="Proteomes" id="UP001203297">
    <property type="component" value="Unassembled WGS sequence"/>
</dbReference>
<evidence type="ECO:0000313" key="2">
    <source>
        <dbReference type="EMBL" id="KAI0303678.1"/>
    </source>
</evidence>
<dbReference type="AlphaFoldDB" id="A0AAD4M8U0"/>
<accession>A0AAD4M8U0</accession>
<evidence type="ECO:0000313" key="3">
    <source>
        <dbReference type="Proteomes" id="UP001203297"/>
    </source>
</evidence>
<gene>
    <name evidence="2" type="ORF">B0F90DRAFT_1310805</name>
</gene>
<feature type="region of interest" description="Disordered" evidence="1">
    <location>
        <begin position="1"/>
        <end position="51"/>
    </location>
</feature>
<feature type="compositionally biased region" description="Polar residues" evidence="1">
    <location>
        <begin position="1"/>
        <end position="27"/>
    </location>
</feature>
<protein>
    <submittedName>
        <fullName evidence="2">Uncharacterized protein</fullName>
    </submittedName>
</protein>
<proteinExistence type="predicted"/>
<organism evidence="2 3">
    <name type="scientific">Multifurca ochricompacta</name>
    <dbReference type="NCBI Taxonomy" id="376703"/>
    <lineage>
        <taxon>Eukaryota</taxon>
        <taxon>Fungi</taxon>
        <taxon>Dikarya</taxon>
        <taxon>Basidiomycota</taxon>
        <taxon>Agaricomycotina</taxon>
        <taxon>Agaricomycetes</taxon>
        <taxon>Russulales</taxon>
        <taxon>Russulaceae</taxon>
        <taxon>Multifurca</taxon>
    </lineage>
</organism>
<name>A0AAD4M8U0_9AGAM</name>
<reference evidence="2" key="1">
    <citation type="journal article" date="2022" name="New Phytol.">
        <title>Evolutionary transition to the ectomycorrhizal habit in the genomes of a hyperdiverse lineage of mushroom-forming fungi.</title>
        <authorList>
            <person name="Looney B."/>
            <person name="Miyauchi S."/>
            <person name="Morin E."/>
            <person name="Drula E."/>
            <person name="Courty P.E."/>
            <person name="Kohler A."/>
            <person name="Kuo A."/>
            <person name="LaButti K."/>
            <person name="Pangilinan J."/>
            <person name="Lipzen A."/>
            <person name="Riley R."/>
            <person name="Andreopoulos W."/>
            <person name="He G."/>
            <person name="Johnson J."/>
            <person name="Nolan M."/>
            <person name="Tritt A."/>
            <person name="Barry K.W."/>
            <person name="Grigoriev I.V."/>
            <person name="Nagy L.G."/>
            <person name="Hibbett D."/>
            <person name="Henrissat B."/>
            <person name="Matheny P.B."/>
            <person name="Labbe J."/>
            <person name="Martin F.M."/>
        </authorList>
    </citation>
    <scope>NUCLEOTIDE SEQUENCE</scope>
    <source>
        <strain evidence="2">BPL690</strain>
    </source>
</reference>
<dbReference type="EMBL" id="WTXG01000008">
    <property type="protein sequence ID" value="KAI0303678.1"/>
    <property type="molecule type" value="Genomic_DNA"/>
</dbReference>
<comment type="caution">
    <text evidence="2">The sequence shown here is derived from an EMBL/GenBank/DDBJ whole genome shotgun (WGS) entry which is preliminary data.</text>
</comment>